<protein>
    <recommendedName>
        <fullName evidence="4">Phosphate ABC transporter substrate-binding protein</fullName>
    </recommendedName>
</protein>
<gene>
    <name evidence="2" type="ORF">GAB14E_1209</name>
</gene>
<name>A0A099L5E5_COLPS</name>
<accession>A0A099L5E5</accession>
<dbReference type="Proteomes" id="UP000029868">
    <property type="component" value="Unassembled WGS sequence"/>
</dbReference>
<evidence type="ECO:0008006" key="4">
    <source>
        <dbReference type="Google" id="ProtNLM"/>
    </source>
</evidence>
<dbReference type="RefSeq" id="WP_033080458.1">
    <property type="nucleotide sequence ID" value="NZ_JQEC01000002.1"/>
</dbReference>
<sequence>MKFIISILLLTSLTLSHSCFADISIVVNIANGRAISDTEISRLFLGKLKKFSGGDSATPVNSKAGNAARADFEKKVLNKSSSQIKAYWSKRVFSGKGKPPTEVENDAAVLAFVAANPGAIGYVDAASVDASVKVVKTF</sequence>
<comment type="caution">
    <text evidence="2">The sequence shown here is derived from an EMBL/GenBank/DDBJ whole genome shotgun (WGS) entry which is preliminary data.</text>
</comment>
<organism evidence="2 3">
    <name type="scientific">Colwellia psychrerythraea</name>
    <name type="common">Vibrio psychroerythus</name>
    <dbReference type="NCBI Taxonomy" id="28229"/>
    <lineage>
        <taxon>Bacteria</taxon>
        <taxon>Pseudomonadati</taxon>
        <taxon>Pseudomonadota</taxon>
        <taxon>Gammaproteobacteria</taxon>
        <taxon>Alteromonadales</taxon>
        <taxon>Colwelliaceae</taxon>
        <taxon>Colwellia</taxon>
    </lineage>
</organism>
<evidence type="ECO:0000313" key="3">
    <source>
        <dbReference type="Proteomes" id="UP000029868"/>
    </source>
</evidence>
<dbReference type="Gene3D" id="3.40.190.10">
    <property type="entry name" value="Periplasmic binding protein-like II"/>
    <property type="match status" value="1"/>
</dbReference>
<dbReference type="SUPFAM" id="SSF53850">
    <property type="entry name" value="Periplasmic binding protein-like II"/>
    <property type="match status" value="1"/>
</dbReference>
<dbReference type="EMBL" id="JQEC01000002">
    <property type="protein sequence ID" value="KGJ97620.1"/>
    <property type="molecule type" value="Genomic_DNA"/>
</dbReference>
<dbReference type="AlphaFoldDB" id="A0A099L5E5"/>
<keyword evidence="1" id="KW-0732">Signal</keyword>
<proteinExistence type="predicted"/>
<evidence type="ECO:0000313" key="2">
    <source>
        <dbReference type="EMBL" id="KGJ97620.1"/>
    </source>
</evidence>
<feature type="chain" id="PRO_5001949624" description="Phosphate ABC transporter substrate-binding protein" evidence="1">
    <location>
        <begin position="22"/>
        <end position="138"/>
    </location>
</feature>
<evidence type="ECO:0000256" key="1">
    <source>
        <dbReference type="SAM" id="SignalP"/>
    </source>
</evidence>
<reference evidence="2 3" key="1">
    <citation type="submission" date="2014-08" db="EMBL/GenBank/DDBJ databases">
        <title>Genomic and Phenotypic Diversity of Colwellia psychrerythraea strains from Disparate Marine Basins.</title>
        <authorList>
            <person name="Techtmann S.M."/>
            <person name="Stelling S.C."/>
            <person name="Utturkar S.M."/>
            <person name="Alshibli N."/>
            <person name="Harris A."/>
            <person name="Brown S.D."/>
            <person name="Hazen T.C."/>
        </authorList>
    </citation>
    <scope>NUCLEOTIDE SEQUENCE [LARGE SCALE GENOMIC DNA]</scope>
    <source>
        <strain evidence="2 3">GAB14E</strain>
    </source>
</reference>
<feature type="signal peptide" evidence="1">
    <location>
        <begin position="1"/>
        <end position="21"/>
    </location>
</feature>
<dbReference type="PATRIC" id="fig|28229.3.peg.367"/>